<dbReference type="PANTHER" id="PTHR46663">
    <property type="entry name" value="DIGUANYLATE CYCLASE DGCT-RELATED"/>
    <property type="match status" value="1"/>
</dbReference>
<dbReference type="NCBIfam" id="TIGR00254">
    <property type="entry name" value="GGDEF"/>
    <property type="match status" value="1"/>
</dbReference>
<evidence type="ECO:0000313" key="4">
    <source>
        <dbReference type="Proteomes" id="UP000450457"/>
    </source>
</evidence>
<comment type="caution">
    <text evidence="3">The sequence shown here is derived from an EMBL/GenBank/DDBJ whole genome shotgun (WGS) entry which is preliminary data.</text>
</comment>
<dbReference type="InterPro" id="IPR052163">
    <property type="entry name" value="DGC-Regulatory_Protein"/>
</dbReference>
<dbReference type="InterPro" id="IPR000700">
    <property type="entry name" value="PAS-assoc_C"/>
</dbReference>
<protein>
    <submittedName>
        <fullName evidence="3">Diguanylate cyclase</fullName>
    </submittedName>
</protein>
<dbReference type="PROSITE" id="PS50887">
    <property type="entry name" value="GGDEF"/>
    <property type="match status" value="1"/>
</dbReference>
<dbReference type="PROSITE" id="PS50113">
    <property type="entry name" value="PAC"/>
    <property type="match status" value="1"/>
</dbReference>
<feature type="domain" description="GGDEF" evidence="2">
    <location>
        <begin position="102"/>
        <end position="179"/>
    </location>
</feature>
<dbReference type="SMART" id="SM00267">
    <property type="entry name" value="GGDEF"/>
    <property type="match status" value="1"/>
</dbReference>
<dbReference type="CDD" id="cd01949">
    <property type="entry name" value="GGDEF"/>
    <property type="match status" value="1"/>
</dbReference>
<dbReference type="InterPro" id="IPR043128">
    <property type="entry name" value="Rev_trsase/Diguanyl_cyclase"/>
</dbReference>
<dbReference type="AlphaFoldDB" id="A0A845FF43"/>
<dbReference type="SUPFAM" id="SSF55073">
    <property type="entry name" value="Nucleotide cyclase"/>
    <property type="match status" value="1"/>
</dbReference>
<dbReference type="Gene3D" id="3.30.70.270">
    <property type="match status" value="1"/>
</dbReference>
<evidence type="ECO:0000313" key="3">
    <source>
        <dbReference type="EMBL" id="MYL73162.1"/>
    </source>
</evidence>
<reference evidence="3 4" key="1">
    <citation type="submission" date="2019-11" db="EMBL/GenBank/DDBJ databases">
        <title>Genome sequences of 17 halophilic strains isolated from different environments.</title>
        <authorList>
            <person name="Furrow R.E."/>
        </authorList>
    </citation>
    <scope>NUCLEOTIDE SEQUENCE [LARGE SCALE GENOMIC DNA]</scope>
    <source>
        <strain evidence="3 4">SL-4</strain>
    </source>
</reference>
<dbReference type="InterPro" id="IPR000160">
    <property type="entry name" value="GGDEF_dom"/>
</dbReference>
<dbReference type="OrthoDB" id="9759607at2"/>
<feature type="non-terminal residue" evidence="3">
    <location>
        <position position="1"/>
    </location>
</feature>
<dbReference type="Gene3D" id="3.30.450.20">
    <property type="entry name" value="PAS domain"/>
    <property type="match status" value="1"/>
</dbReference>
<dbReference type="InterPro" id="IPR035965">
    <property type="entry name" value="PAS-like_dom_sf"/>
</dbReference>
<dbReference type="SUPFAM" id="SSF55785">
    <property type="entry name" value="PYP-like sensor domain (PAS domain)"/>
    <property type="match status" value="1"/>
</dbReference>
<sequence>FRDPTISADNPRTIELRLKSRGSARGNRHFEITAFPMEDESGAPGEAAFQIYGTARDITERKEAEAFINFQAYHDLLTRLPNRALFKDRLGLSISQAERNNQKLAVMFIDLDRFKVVNDSLGHAMGDRLLQAVTQRLEGCLRQGDTLSRFGGDEFTLLLPEIRHADDARTIARKLMEAL</sequence>
<dbReference type="EMBL" id="WMFA01000044">
    <property type="protein sequence ID" value="MYL73162.1"/>
    <property type="molecule type" value="Genomic_DNA"/>
</dbReference>
<name>A0A845FF43_9BACI</name>
<dbReference type="PANTHER" id="PTHR46663:SF3">
    <property type="entry name" value="SLL0267 PROTEIN"/>
    <property type="match status" value="1"/>
</dbReference>
<dbReference type="InterPro" id="IPR029787">
    <property type="entry name" value="Nucleotide_cyclase"/>
</dbReference>
<proteinExistence type="predicted"/>
<dbReference type="Proteomes" id="UP000450457">
    <property type="component" value="Unassembled WGS sequence"/>
</dbReference>
<evidence type="ECO:0000259" key="1">
    <source>
        <dbReference type="PROSITE" id="PS50113"/>
    </source>
</evidence>
<organism evidence="3 4">
    <name type="scientific">Halobacillus litoralis</name>
    <dbReference type="NCBI Taxonomy" id="45668"/>
    <lineage>
        <taxon>Bacteria</taxon>
        <taxon>Bacillati</taxon>
        <taxon>Bacillota</taxon>
        <taxon>Bacilli</taxon>
        <taxon>Bacillales</taxon>
        <taxon>Bacillaceae</taxon>
        <taxon>Halobacillus</taxon>
    </lineage>
</organism>
<dbReference type="Pfam" id="PF00990">
    <property type="entry name" value="GGDEF"/>
    <property type="match status" value="1"/>
</dbReference>
<gene>
    <name evidence="3" type="ORF">GLW00_20380</name>
</gene>
<evidence type="ECO:0000259" key="2">
    <source>
        <dbReference type="PROSITE" id="PS50887"/>
    </source>
</evidence>
<accession>A0A845FF43</accession>
<feature type="non-terminal residue" evidence="3">
    <location>
        <position position="179"/>
    </location>
</feature>
<feature type="domain" description="PAC" evidence="1">
    <location>
        <begin position="12"/>
        <end position="70"/>
    </location>
</feature>